<evidence type="ECO:0008006" key="4">
    <source>
        <dbReference type="Google" id="ProtNLM"/>
    </source>
</evidence>
<protein>
    <recommendedName>
        <fullName evidence="4">F-box domain-containing protein</fullName>
    </recommendedName>
</protein>
<dbReference type="AlphaFoldDB" id="A0A9P5TXL1"/>
<dbReference type="Proteomes" id="UP000772434">
    <property type="component" value="Unassembled WGS sequence"/>
</dbReference>
<dbReference type="OrthoDB" id="3258555at2759"/>
<gene>
    <name evidence="2" type="ORF">BDP27DRAFT_1407541</name>
</gene>
<comment type="caution">
    <text evidence="2">The sequence shown here is derived from an EMBL/GenBank/DDBJ whole genome shotgun (WGS) entry which is preliminary data.</text>
</comment>
<reference evidence="2" key="1">
    <citation type="submission" date="2020-11" db="EMBL/GenBank/DDBJ databases">
        <authorList>
            <consortium name="DOE Joint Genome Institute"/>
            <person name="Ahrendt S."/>
            <person name="Riley R."/>
            <person name="Andreopoulos W."/>
            <person name="Labutti K."/>
            <person name="Pangilinan J."/>
            <person name="Ruiz-Duenas F.J."/>
            <person name="Barrasa J.M."/>
            <person name="Sanchez-Garcia M."/>
            <person name="Camarero S."/>
            <person name="Miyauchi S."/>
            <person name="Serrano A."/>
            <person name="Linde D."/>
            <person name="Babiker R."/>
            <person name="Drula E."/>
            <person name="Ayuso-Fernandez I."/>
            <person name="Pacheco R."/>
            <person name="Padilla G."/>
            <person name="Ferreira P."/>
            <person name="Barriuso J."/>
            <person name="Kellner H."/>
            <person name="Castanera R."/>
            <person name="Alfaro M."/>
            <person name="Ramirez L."/>
            <person name="Pisabarro A.G."/>
            <person name="Kuo A."/>
            <person name="Tritt A."/>
            <person name="Lipzen A."/>
            <person name="He G."/>
            <person name="Yan M."/>
            <person name="Ng V."/>
            <person name="Cullen D."/>
            <person name="Martin F."/>
            <person name="Rosso M.-N."/>
            <person name="Henrissat B."/>
            <person name="Hibbett D."/>
            <person name="Martinez A.T."/>
            <person name="Grigoriev I.V."/>
        </authorList>
    </citation>
    <scope>NUCLEOTIDE SEQUENCE</scope>
    <source>
        <strain evidence="2">AH 40177</strain>
    </source>
</reference>
<dbReference type="EMBL" id="JADNRY010000292">
    <property type="protein sequence ID" value="KAF9059580.1"/>
    <property type="molecule type" value="Genomic_DNA"/>
</dbReference>
<evidence type="ECO:0000313" key="3">
    <source>
        <dbReference type="Proteomes" id="UP000772434"/>
    </source>
</evidence>
<feature type="compositionally biased region" description="Acidic residues" evidence="1">
    <location>
        <begin position="371"/>
        <end position="394"/>
    </location>
</feature>
<evidence type="ECO:0000256" key="1">
    <source>
        <dbReference type="SAM" id="MobiDB-lite"/>
    </source>
</evidence>
<sequence>MSYGSLGWTMSQLNAALQAEIEGLSRLKKENELLLAENRGLPVPTTLPRAHLPWEILRSIFLRAMVPGMLLDPDRRPQSAWNLNTKTKLQLIFVCKDWYEARISLLYTNIAIYTIGKFCALISTLRRNPSLAEHVSSLRLSCYILSTHASLFERLLGSLEDLCSKIQYFSFEGLAYLYFDSLRSVCLMPGIARSMLTHLDINVPHSFPFTEIVYNMYLFSERLELLIIRSGDPSSPGVSALAEHLRFPLLRTFQYQLNSPAIAFITWYWEFPALKTFGLPASGEERKVRFPKLQRYRSLDFELLNIPLIYVLLPPTMDEGRFNFPGVDIRCNAFALSGSSSADRCALSDYDSDDELDYSSGGSDWTPGSESESDEEEEDDDDSDDDEEWSEANEETTLSKWRACTAGS</sequence>
<proteinExistence type="predicted"/>
<organism evidence="2 3">
    <name type="scientific">Rhodocollybia butyracea</name>
    <dbReference type="NCBI Taxonomy" id="206335"/>
    <lineage>
        <taxon>Eukaryota</taxon>
        <taxon>Fungi</taxon>
        <taxon>Dikarya</taxon>
        <taxon>Basidiomycota</taxon>
        <taxon>Agaricomycotina</taxon>
        <taxon>Agaricomycetes</taxon>
        <taxon>Agaricomycetidae</taxon>
        <taxon>Agaricales</taxon>
        <taxon>Marasmiineae</taxon>
        <taxon>Omphalotaceae</taxon>
        <taxon>Rhodocollybia</taxon>
    </lineage>
</organism>
<name>A0A9P5TXL1_9AGAR</name>
<evidence type="ECO:0000313" key="2">
    <source>
        <dbReference type="EMBL" id="KAF9059580.1"/>
    </source>
</evidence>
<keyword evidence="3" id="KW-1185">Reference proteome</keyword>
<feature type="region of interest" description="Disordered" evidence="1">
    <location>
        <begin position="353"/>
        <end position="408"/>
    </location>
</feature>
<accession>A0A9P5TXL1</accession>